<dbReference type="Gene3D" id="6.10.30.10">
    <property type="match status" value="1"/>
</dbReference>
<dbReference type="Pfam" id="PF01796">
    <property type="entry name" value="OB_ChsH2_C"/>
    <property type="match status" value="1"/>
</dbReference>
<protein>
    <submittedName>
        <fullName evidence="3">OB-fold domain-containing protein</fullName>
    </submittedName>
</protein>
<reference evidence="3" key="1">
    <citation type="journal article" date="2021" name="PeerJ">
        <title>Extensive microbial diversity within the chicken gut microbiome revealed by metagenomics and culture.</title>
        <authorList>
            <person name="Gilroy R."/>
            <person name="Ravi A."/>
            <person name="Getino M."/>
            <person name="Pursley I."/>
            <person name="Horton D.L."/>
            <person name="Alikhan N.F."/>
            <person name="Baker D."/>
            <person name="Gharbi K."/>
            <person name="Hall N."/>
            <person name="Watson M."/>
            <person name="Adriaenssens E.M."/>
            <person name="Foster-Nyarko E."/>
            <person name="Jarju S."/>
            <person name="Secka A."/>
            <person name="Antonio M."/>
            <person name="Oren A."/>
            <person name="Chaudhuri R.R."/>
            <person name="La Ragione R."/>
            <person name="Hildebrand F."/>
            <person name="Pallen M.J."/>
        </authorList>
    </citation>
    <scope>NUCLEOTIDE SEQUENCE</scope>
    <source>
        <strain evidence="3">ChiSjej2B20-11307</strain>
    </source>
</reference>
<dbReference type="SUPFAM" id="SSF50249">
    <property type="entry name" value="Nucleic acid-binding proteins"/>
    <property type="match status" value="1"/>
</dbReference>
<dbReference type="PANTHER" id="PTHR34075:SF5">
    <property type="entry name" value="BLR3430 PROTEIN"/>
    <property type="match status" value="1"/>
</dbReference>
<evidence type="ECO:0000259" key="2">
    <source>
        <dbReference type="Pfam" id="PF12172"/>
    </source>
</evidence>
<comment type="caution">
    <text evidence="3">The sequence shown here is derived from an EMBL/GenBank/DDBJ whole genome shotgun (WGS) entry which is preliminary data.</text>
</comment>
<dbReference type="EMBL" id="DXAK01000001">
    <property type="protein sequence ID" value="HJA05568.1"/>
    <property type="molecule type" value="Genomic_DNA"/>
</dbReference>
<evidence type="ECO:0000313" key="3">
    <source>
        <dbReference type="EMBL" id="HJA05568.1"/>
    </source>
</evidence>
<dbReference type="Pfam" id="PF12172">
    <property type="entry name" value="zf-ChsH2"/>
    <property type="match status" value="1"/>
</dbReference>
<accession>A0A9D2KJN0</accession>
<evidence type="ECO:0000313" key="4">
    <source>
        <dbReference type="Proteomes" id="UP000824223"/>
    </source>
</evidence>
<dbReference type="InterPro" id="IPR052513">
    <property type="entry name" value="Thioester_dehydratase-like"/>
</dbReference>
<gene>
    <name evidence="3" type="ORF">H9798_00230</name>
</gene>
<reference evidence="3" key="2">
    <citation type="submission" date="2021-04" db="EMBL/GenBank/DDBJ databases">
        <authorList>
            <person name="Gilroy R."/>
        </authorList>
    </citation>
    <scope>NUCLEOTIDE SEQUENCE</scope>
    <source>
        <strain evidence="3">ChiSjej2B20-11307</strain>
    </source>
</reference>
<evidence type="ECO:0000259" key="1">
    <source>
        <dbReference type="Pfam" id="PF01796"/>
    </source>
</evidence>
<dbReference type="AlphaFoldDB" id="A0A9D2KJN0"/>
<dbReference type="Proteomes" id="UP000824223">
    <property type="component" value="Unassembled WGS sequence"/>
</dbReference>
<dbReference type="InterPro" id="IPR022002">
    <property type="entry name" value="ChsH2_Znr"/>
</dbReference>
<feature type="domain" description="ChsH2 C-terminal OB-fold" evidence="1">
    <location>
        <begin position="54"/>
        <end position="117"/>
    </location>
</feature>
<proteinExistence type="predicted"/>
<organism evidence="3 4">
    <name type="scientific">Candidatus Mediterraneibacter pullicola</name>
    <dbReference type="NCBI Taxonomy" id="2838682"/>
    <lineage>
        <taxon>Bacteria</taxon>
        <taxon>Bacillati</taxon>
        <taxon>Bacillota</taxon>
        <taxon>Clostridia</taxon>
        <taxon>Lachnospirales</taxon>
        <taxon>Lachnospiraceae</taxon>
        <taxon>Mediterraneibacter</taxon>
    </lineage>
</organism>
<name>A0A9D2KJN0_9FIRM</name>
<dbReference type="InterPro" id="IPR012340">
    <property type="entry name" value="NA-bd_OB-fold"/>
</dbReference>
<dbReference type="PANTHER" id="PTHR34075">
    <property type="entry name" value="BLR3430 PROTEIN"/>
    <property type="match status" value="1"/>
</dbReference>
<feature type="domain" description="ChsH2 rubredoxin-like zinc ribbon" evidence="2">
    <location>
        <begin position="16"/>
        <end position="51"/>
    </location>
</feature>
<sequence length="132" mass="15048">MGFFAPRISADTKRFWEGCAEHRLLVQKCKKCGKLRWPAGYLCPNCMSEETELVELSGEGTLYSFTVFQKNFHPSLAEEIPYIVCEVDLEGGIRLVSNLISIKSRNPRCGAKVHLKWLDCEGYSKPVFELTR</sequence>
<dbReference type="InterPro" id="IPR002878">
    <property type="entry name" value="ChsH2_C"/>
</dbReference>